<dbReference type="VEuPathDB" id="FungiDB:PMAA_010560"/>
<name>B6QUX9_TALMQ</name>
<comment type="subcellular location">
    <subcellularLocation>
        <location evidence="1">Nucleus</location>
        <location evidence="1">Nucleolus</location>
    </subcellularLocation>
</comment>
<comment type="function">
    <text evidence="7">DNA-dependent RNA polymerase which catalyzes the transcription of DNA into RNA using the four ribonucleoside triphosphates as substrates.</text>
</comment>
<feature type="region of interest" description="Disordered" evidence="8">
    <location>
        <begin position="1"/>
        <end position="43"/>
    </location>
</feature>
<feature type="compositionally biased region" description="Acidic residues" evidence="8">
    <location>
        <begin position="342"/>
        <end position="352"/>
    </location>
</feature>
<keyword evidence="6 7" id="KW-0539">Nucleus</keyword>
<keyword evidence="3 7" id="KW-0240">DNA-directed RNA polymerase</keyword>
<comment type="similarity">
    <text evidence="2">Belongs to the eukaryotic RPA43 RNA polymerase subunit family.</text>
</comment>
<dbReference type="InterPro" id="IPR036898">
    <property type="entry name" value="RNA_pol_Rpb7-like_N_sf"/>
</dbReference>
<organism evidence="10 11">
    <name type="scientific">Talaromyces marneffei (strain ATCC 18224 / CBS 334.59 / QM 7333)</name>
    <name type="common">Penicillium marneffei</name>
    <dbReference type="NCBI Taxonomy" id="441960"/>
    <lineage>
        <taxon>Eukaryota</taxon>
        <taxon>Fungi</taxon>
        <taxon>Dikarya</taxon>
        <taxon>Ascomycota</taxon>
        <taxon>Pezizomycotina</taxon>
        <taxon>Eurotiomycetes</taxon>
        <taxon>Eurotiomycetidae</taxon>
        <taxon>Eurotiales</taxon>
        <taxon>Trichocomaceae</taxon>
        <taxon>Talaromyces</taxon>
        <taxon>Talaromyces sect. Talaromyces</taxon>
    </lineage>
</organism>
<sequence length="441" mass="48005">MPTESVLPERKRKHKNKEHEPSKKRKNAATTASGDVEMEIPSSPKIEKGRQVVSVTDAAKSDAGSPFRLINATMYVPLSPISISSTHASASLIAEHLAPLLLTYYPPFQGIVLAYSNGSISESPPVPGQVHSSSSQPDFDNPKPLTLALTANEYGVLYLYLTATFLIFSPQKGQVLEGWINVQSEGFVGAIVHNLFSVGIERKRLPKSWKWVPPGADEDESNTASDKKKGYVSATSGDEDGSSGSNKVAFDAEKEHFTPLPKKVSRQPINLLDSDTNMLGEEFGEYDDEEDDEASNATGYFQSVSGHRVRGTIRFRVRDVDVIPGADPDRGFLSIEGTMLTPEEEARLEEEERNGPLPVTRQRDPYAMTGAASSQSVSQSQNSQVNVAEVRLPETATPASTTTTTTTTTAAAKSESKDDKKKEKKKSKDKSKSKTKEVTVL</sequence>
<evidence type="ECO:0000256" key="5">
    <source>
        <dbReference type="ARBA" id="ARBA00023163"/>
    </source>
</evidence>
<dbReference type="GO" id="GO:0005736">
    <property type="term" value="C:RNA polymerase I complex"/>
    <property type="evidence" value="ECO:0007669"/>
    <property type="project" value="UniProtKB-ARBA"/>
</dbReference>
<dbReference type="GO" id="GO:0006361">
    <property type="term" value="P:transcription initiation at RNA polymerase I promoter"/>
    <property type="evidence" value="ECO:0007669"/>
    <property type="project" value="UniProtKB-ARBA"/>
</dbReference>
<dbReference type="PANTHER" id="PTHR12709:SF5">
    <property type="entry name" value="DNA-DIRECTED RNA POLYMERASE I SUBUNIT RPA43"/>
    <property type="match status" value="1"/>
</dbReference>
<dbReference type="Gene3D" id="2.40.50.1060">
    <property type="match status" value="1"/>
</dbReference>
<dbReference type="Gene3D" id="3.30.1490.120">
    <property type="entry name" value="RNA polymerase Rpb7-like, N-terminal domain"/>
    <property type="match status" value="1"/>
</dbReference>
<keyword evidence="5 7" id="KW-0804">Transcription</keyword>
<reference evidence="11" key="1">
    <citation type="journal article" date="2015" name="Genome Announc.">
        <title>Genome sequence of the AIDS-associated pathogen Penicillium marneffei (ATCC18224) and its near taxonomic relative Talaromyces stipitatus (ATCC10500).</title>
        <authorList>
            <person name="Nierman W.C."/>
            <person name="Fedorova-Abrams N.D."/>
            <person name="Andrianopoulos A."/>
        </authorList>
    </citation>
    <scope>NUCLEOTIDE SEQUENCE [LARGE SCALE GENOMIC DNA]</scope>
    <source>
        <strain evidence="11">ATCC 18224 / CBS 334.59 / QM 7333</strain>
    </source>
</reference>
<dbReference type="HOGENOM" id="CLU_036411_1_0_1"/>
<feature type="compositionally biased region" description="Low complexity" evidence="8">
    <location>
        <begin position="371"/>
        <end position="388"/>
    </location>
</feature>
<evidence type="ECO:0000313" key="10">
    <source>
        <dbReference type="EMBL" id="EEA18776.1"/>
    </source>
</evidence>
<dbReference type="Pfam" id="PF17875">
    <property type="entry name" value="RPA43_OB"/>
    <property type="match status" value="1"/>
</dbReference>
<dbReference type="Proteomes" id="UP000001294">
    <property type="component" value="Unassembled WGS sequence"/>
</dbReference>
<evidence type="ECO:0000256" key="7">
    <source>
        <dbReference type="RuleBase" id="RU369086"/>
    </source>
</evidence>
<feature type="compositionally biased region" description="Basic residues" evidence="8">
    <location>
        <begin position="10"/>
        <end position="27"/>
    </location>
</feature>
<feature type="compositionally biased region" description="Low complexity" evidence="8">
    <location>
        <begin position="395"/>
        <end position="413"/>
    </location>
</feature>
<evidence type="ECO:0000256" key="6">
    <source>
        <dbReference type="ARBA" id="ARBA00023242"/>
    </source>
</evidence>
<feature type="region of interest" description="Disordered" evidence="8">
    <location>
        <begin position="209"/>
        <end position="246"/>
    </location>
</feature>
<dbReference type="EMBL" id="DS995906">
    <property type="protein sequence ID" value="EEA18776.1"/>
    <property type="molecule type" value="Genomic_DNA"/>
</dbReference>
<dbReference type="InterPro" id="IPR041178">
    <property type="entry name" value="RPA43_OB"/>
</dbReference>
<evidence type="ECO:0000259" key="9">
    <source>
        <dbReference type="Pfam" id="PF17875"/>
    </source>
</evidence>
<dbReference type="InterPro" id="IPR045113">
    <property type="entry name" value="Rpb7-like"/>
</dbReference>
<feature type="domain" description="RPA43 OB" evidence="9">
    <location>
        <begin position="170"/>
        <end position="340"/>
    </location>
</feature>
<evidence type="ECO:0000256" key="1">
    <source>
        <dbReference type="ARBA" id="ARBA00004604"/>
    </source>
</evidence>
<dbReference type="FunFam" id="3.30.1490.120:FF:000004">
    <property type="entry name" value="RNA polymerase I subunit Rpa43"/>
    <property type="match status" value="1"/>
</dbReference>
<evidence type="ECO:0000256" key="4">
    <source>
        <dbReference type="ARBA" id="ARBA00022553"/>
    </source>
</evidence>
<keyword evidence="11" id="KW-1185">Reference proteome</keyword>
<dbReference type="OrthoDB" id="10250504at2759"/>
<evidence type="ECO:0000313" key="11">
    <source>
        <dbReference type="Proteomes" id="UP000001294"/>
    </source>
</evidence>
<accession>B6QUX9</accession>
<evidence type="ECO:0000256" key="3">
    <source>
        <dbReference type="ARBA" id="ARBA00022478"/>
    </source>
</evidence>
<gene>
    <name evidence="10" type="ORF">PMAA_010560</name>
</gene>
<keyword evidence="4" id="KW-0597">Phosphoprotein</keyword>
<evidence type="ECO:0000256" key="8">
    <source>
        <dbReference type="SAM" id="MobiDB-lite"/>
    </source>
</evidence>
<protein>
    <recommendedName>
        <fullName evidence="7">DNA-directed RNA polymerase subunit</fullName>
    </recommendedName>
</protein>
<dbReference type="PhylomeDB" id="B6QUX9"/>
<feature type="compositionally biased region" description="Basic and acidic residues" evidence="8">
    <location>
        <begin position="430"/>
        <end position="441"/>
    </location>
</feature>
<dbReference type="PANTHER" id="PTHR12709">
    <property type="entry name" value="DNA-DIRECTED RNA POLYMERASE II, III"/>
    <property type="match status" value="1"/>
</dbReference>
<evidence type="ECO:0000256" key="2">
    <source>
        <dbReference type="ARBA" id="ARBA00005930"/>
    </source>
</evidence>
<feature type="region of interest" description="Disordered" evidence="8">
    <location>
        <begin position="337"/>
        <end position="441"/>
    </location>
</feature>
<dbReference type="AlphaFoldDB" id="B6QUX9"/>
<proteinExistence type="inferred from homology"/>
<dbReference type="STRING" id="441960.B6QUX9"/>
<dbReference type="GO" id="GO:0006362">
    <property type="term" value="P:transcription elongation by RNA polymerase I"/>
    <property type="evidence" value="ECO:0007669"/>
    <property type="project" value="UniProtKB-ARBA"/>
</dbReference>